<dbReference type="Proteomes" id="UP001281147">
    <property type="component" value="Unassembled WGS sequence"/>
</dbReference>
<name>A0ACC3NV89_9PEZI</name>
<comment type="caution">
    <text evidence="1">The sequence shown here is derived from an EMBL/GenBank/DDBJ whole genome shotgun (WGS) entry which is preliminary data.</text>
</comment>
<keyword evidence="2" id="KW-1185">Reference proteome</keyword>
<sequence>MDPVTIAATAGKLASTSWDTGQALFTFIQSAKVVDDTVRALQAEVRSFGNACTLVQSLLDGLSQLDKARITDPDGEPWTCLEDALQDSRNTVSQLREVIDSLKGSRSGFFAKGWRQTKMNMKRDDVTAYRSRIASHMQSVQMVTSTLNLKVNLLNLRTMDPQEIFRQMLELQKLFHRVLQLQSKKIRTPMTTSKDLPHASRDGTSANRYNATLINMADDVLSSASTVYTSSIAGGSVAGDHVNTNDIRAWLDNLQSSDIYSQAVPTASAQAGDDTIDFSRSLKEPAQTTSTVEEESVDASGSGNESRDPVIQAPVGPAPYEGLHDDRQSGYRRSVPDPELEAPVEKRSSDKRIDSFVLERPVQEILSSAAPVQHLNDKGHGFIGSQDDWDSYILTMPVVAVSHTVESDHNRRTSPPESGRYMTTEQAHAAITDACDAFYARKYSRARENLLKASSLLEQVPPEAFIRLYHIREIKYMLAACSFELDPRIEAEKNLLEFLHNATFSRVEFRWDLLHATHLLAVAQLSLGKLEAAHRSCMRALEGSRKAYGIADYTFMDSIVLMCYIRILWGDKLRLSGIFDERPMQIHQDVFLWISDTCVQLIEQLRNGKIGADQLLLHARNSKDRQAFSNQGGSFTNRIYPDLLEEVLDDLSEEVGVMIIALWEEYYPDRG</sequence>
<proteinExistence type="predicted"/>
<evidence type="ECO:0000313" key="1">
    <source>
        <dbReference type="EMBL" id="KAK3723757.1"/>
    </source>
</evidence>
<reference evidence="1" key="1">
    <citation type="submission" date="2023-07" db="EMBL/GenBank/DDBJ databases">
        <title>Black Yeasts Isolated from many extreme environments.</title>
        <authorList>
            <person name="Coleine C."/>
            <person name="Stajich J.E."/>
            <person name="Selbmann L."/>
        </authorList>
    </citation>
    <scope>NUCLEOTIDE SEQUENCE</scope>
    <source>
        <strain evidence="1">CCFEE 5714</strain>
    </source>
</reference>
<gene>
    <name evidence="1" type="ORF">LTR37_001638</name>
</gene>
<organism evidence="1 2">
    <name type="scientific">Vermiconidia calcicola</name>
    <dbReference type="NCBI Taxonomy" id="1690605"/>
    <lineage>
        <taxon>Eukaryota</taxon>
        <taxon>Fungi</taxon>
        <taxon>Dikarya</taxon>
        <taxon>Ascomycota</taxon>
        <taxon>Pezizomycotina</taxon>
        <taxon>Dothideomycetes</taxon>
        <taxon>Dothideomycetidae</taxon>
        <taxon>Mycosphaerellales</taxon>
        <taxon>Extremaceae</taxon>
        <taxon>Vermiconidia</taxon>
    </lineage>
</organism>
<accession>A0ACC3NV89</accession>
<evidence type="ECO:0000313" key="2">
    <source>
        <dbReference type="Proteomes" id="UP001281147"/>
    </source>
</evidence>
<protein>
    <submittedName>
        <fullName evidence="1">Uncharacterized protein</fullName>
    </submittedName>
</protein>
<dbReference type="EMBL" id="JAUTXU010000008">
    <property type="protein sequence ID" value="KAK3723757.1"/>
    <property type="molecule type" value="Genomic_DNA"/>
</dbReference>